<sequence length="436" mass="47224">MVSLSDFTFKGRDPDKSVAETYGNVHLKVEDYTRGPDGAMKVQGFDLLTGEEREIALAGVDEFVKLYTHTEEDMGKRRASAEKVVANRPTLAEYAAKRGNKAVPVGGVITFTDVRPDYDTDQLYARWLQGMVHLPEAEAALTGMLEVRSRLGKDRNGKEFTAHTVNFIDTNRAFAPRSLDNPKEALDSRVFTGTLPGLHDAPVRSSAVVTLRIGDEVGSWSIGSPRQAEDGPNGSKEYKTVPGVDAVLDRAQKDYSAVPATALAALTGRDFDSLKFDLKYPDKLDSLRGLYDGVKNGTIQAVVTPAASFNPSRFQNNALSGIRVAQDGTVKEVRTPETNLVDRGYFSGIAAVRFESQQGGNIIEPVVKALASDERLPAKSAEAFQKMDLRAVGETILASVETKPSPSLAQNLGAYAPEEPEDDDAESGLYDPSASF</sequence>
<dbReference type="EMBL" id="LHZX01000291">
    <property type="protein sequence ID" value="KXV69211.1"/>
    <property type="molecule type" value="Genomic_DNA"/>
</dbReference>
<reference evidence="2 3" key="1">
    <citation type="submission" date="2015-06" db="EMBL/GenBank/DDBJ databases">
        <title>Improved classification and identification of acetic acid bacteria using matrix-assisted laser desorption/ionization time-of-flight mass spectrometry; Gluconobacter nephelii and Gluconobacter uchimurae are later heterotypic synonyms of Gluconobacter japonicus and Gluconobacter oxydans, respectively.</title>
        <authorList>
            <person name="Li L."/>
            <person name="Cleenwerck I."/>
            <person name="De Vuyst L."/>
            <person name="Vandamme P."/>
        </authorList>
    </citation>
    <scope>NUCLEOTIDE SEQUENCE [LARGE SCALE GENOMIC DNA]</scope>
    <source>
        <strain evidence="2 3">LMG 1699</strain>
    </source>
</reference>
<name>A0A149UMK1_9PROT</name>
<protein>
    <submittedName>
        <fullName evidence="2">Uncharacterized protein</fullName>
    </submittedName>
</protein>
<evidence type="ECO:0000313" key="3">
    <source>
        <dbReference type="Proteomes" id="UP000075377"/>
    </source>
</evidence>
<feature type="region of interest" description="Disordered" evidence="1">
    <location>
        <begin position="400"/>
        <end position="436"/>
    </location>
</feature>
<gene>
    <name evidence="2" type="ORF">AD951_07680</name>
</gene>
<evidence type="ECO:0000313" key="2">
    <source>
        <dbReference type="EMBL" id="KXV69211.1"/>
    </source>
</evidence>
<organism evidence="2 3">
    <name type="scientific">Acetobacter malorum</name>
    <dbReference type="NCBI Taxonomy" id="178901"/>
    <lineage>
        <taxon>Bacteria</taxon>
        <taxon>Pseudomonadati</taxon>
        <taxon>Pseudomonadota</taxon>
        <taxon>Alphaproteobacteria</taxon>
        <taxon>Acetobacterales</taxon>
        <taxon>Acetobacteraceae</taxon>
        <taxon>Acetobacter</taxon>
    </lineage>
</organism>
<proteinExistence type="predicted"/>
<dbReference type="RefSeq" id="WP_061500856.1">
    <property type="nucleotide sequence ID" value="NZ_LHZX01000291.1"/>
</dbReference>
<dbReference type="PATRIC" id="fig|178901.14.peg.2885"/>
<evidence type="ECO:0000256" key="1">
    <source>
        <dbReference type="SAM" id="MobiDB-lite"/>
    </source>
</evidence>
<dbReference type="Proteomes" id="UP000075377">
    <property type="component" value="Unassembled WGS sequence"/>
</dbReference>
<comment type="caution">
    <text evidence="2">The sequence shown here is derived from an EMBL/GenBank/DDBJ whole genome shotgun (WGS) entry which is preliminary data.</text>
</comment>
<dbReference type="AlphaFoldDB" id="A0A149UMK1"/>
<accession>A0A149UMK1</accession>